<dbReference type="GO" id="GO:0016887">
    <property type="term" value="F:ATP hydrolysis activity"/>
    <property type="evidence" value="ECO:0007669"/>
    <property type="project" value="InterPro"/>
</dbReference>
<dbReference type="KEGG" id="ban:BA_5650"/>
<sequence length="305" mass="34399">MTTILSVRDVKKVIGKKTIVENISFDVKQGEVFGFLGPNGAGKTTTIRMLVGLIKETEGTISIGGYSIKENFREAMRQIGSIVENPELYTYLTGWENLKQFARMLGGISDERIIEIAHMVHLDERIHDKVKTYSLGMKQRLGIAQALLGNPKLLILDEPTNGLDPAGIRELREFIHKLVKEENMSVFISSHLLSEVQMICDRVAIIHKGKMITVAKVEELIKTASDRVEWIVTPISKTKDMLVDAEEVREVSIEGDRLLCRMHISSISNWNKTFVENGIDVHSVKELVFTLEDLFIELTRGEQHA</sequence>
<dbReference type="Pfam" id="PF00005">
    <property type="entry name" value="ABC_tran"/>
    <property type="match status" value="1"/>
</dbReference>
<evidence type="ECO:0000256" key="2">
    <source>
        <dbReference type="ARBA" id="ARBA00022448"/>
    </source>
</evidence>
<evidence type="ECO:0000256" key="1">
    <source>
        <dbReference type="ARBA" id="ARBA00005417"/>
    </source>
</evidence>
<keyword evidence="4 5" id="KW-0067">ATP-binding</keyword>
<dbReference type="PROSITE" id="PS50893">
    <property type="entry name" value="ABC_TRANSPORTER_2"/>
    <property type="match status" value="1"/>
</dbReference>
<gene>
    <name evidence="5" type="ordered locus">BA_5650</name>
</gene>
<dbReference type="AlphaFoldDB" id="A0A3P1U1T7"/>
<dbReference type="CDD" id="cd03268">
    <property type="entry name" value="ABC_BcrA_bacitracin_resist"/>
    <property type="match status" value="1"/>
</dbReference>
<organism evidence="5 6">
    <name type="scientific">Bacillus anthracis</name>
    <name type="common">anthrax bacterium</name>
    <dbReference type="NCBI Taxonomy" id="1392"/>
    <lineage>
        <taxon>Bacteria</taxon>
        <taxon>Bacillati</taxon>
        <taxon>Bacillota</taxon>
        <taxon>Bacilli</taxon>
        <taxon>Bacillales</taxon>
        <taxon>Bacillaceae</taxon>
        <taxon>Bacillus</taxon>
        <taxon>Bacillus cereus group</taxon>
    </lineage>
</organism>
<name>A0A3P1U1T7_BACAN</name>
<dbReference type="InterPro" id="IPR017871">
    <property type="entry name" value="ABC_transporter-like_CS"/>
</dbReference>
<evidence type="ECO:0000256" key="3">
    <source>
        <dbReference type="ARBA" id="ARBA00022741"/>
    </source>
</evidence>
<keyword evidence="2" id="KW-0813">Transport</keyword>
<dbReference type="OMA" id="MTVVMIE"/>
<dbReference type="EMBL" id="AE016879">
    <property type="protein sequence ID" value="AAP29284.1"/>
    <property type="molecule type" value="Genomic_DNA"/>
</dbReference>
<comment type="similarity">
    <text evidence="1">Belongs to the ABC transporter superfamily.</text>
</comment>
<dbReference type="PANTHER" id="PTHR43335">
    <property type="entry name" value="ABC TRANSPORTER, ATP-BINDING PROTEIN"/>
    <property type="match status" value="1"/>
</dbReference>
<dbReference type="InterPro" id="IPR003593">
    <property type="entry name" value="AAA+_ATPase"/>
</dbReference>
<dbReference type="SUPFAM" id="SSF52540">
    <property type="entry name" value="P-loop containing nucleoside triphosphate hydrolases"/>
    <property type="match status" value="1"/>
</dbReference>
<reference evidence="5 6" key="1">
    <citation type="journal article" date="2003" name="Nature">
        <title>The genome sequence of Bacillus anthracis Ames and comparison to closely related bacteria.</title>
        <authorList>
            <person name="Read T.D."/>
            <person name="Peterson S.N."/>
            <person name="Tourasse N."/>
            <person name="Baillie L.W."/>
            <person name="Paulsen I.T."/>
            <person name="Nelson K.E."/>
            <person name="Tettelin H."/>
            <person name="Fouts D.E."/>
            <person name="Eisen J.A."/>
            <person name="Gill S.R."/>
            <person name="Holtzapple E.K."/>
            <person name="Okstad O.A."/>
            <person name="Helgason E."/>
            <person name="Rilstone J."/>
            <person name="Wu M."/>
            <person name="Kolonay J.F."/>
            <person name="Beanan M.J."/>
            <person name="Dodson R.J."/>
            <person name="Brinkac L.M."/>
            <person name="Gwinn M."/>
            <person name="DeBoy R.T."/>
            <person name="Madpu R."/>
            <person name="Daugherty S.C."/>
            <person name="Durkin A.S."/>
            <person name="Haft D.H."/>
            <person name="Nelson W.C."/>
            <person name="Peterson J.D."/>
            <person name="Pop M."/>
            <person name="Khouri H.M."/>
            <person name="Radune D."/>
            <person name="Benton J.L."/>
            <person name="Mahamoud Y."/>
            <person name="Jiang L."/>
            <person name="Hance I.R."/>
            <person name="Weidman J.F."/>
            <person name="Berry K.J."/>
            <person name="Plaut R.D."/>
            <person name="Wolf A.M."/>
            <person name="Watkins K.L."/>
            <person name="Nierman W.C."/>
            <person name="Hazen A."/>
            <person name="Cline R."/>
            <person name="Redmond C."/>
            <person name="Thwaite J.E."/>
            <person name="White O."/>
            <person name="Salzberg S.L."/>
            <person name="Thomason B."/>
            <person name="Friedlander A.M."/>
            <person name="Koehler T.M."/>
            <person name="Hanna P.C."/>
            <person name="Kolsto A.B."/>
            <person name="Fraser C.M."/>
        </authorList>
    </citation>
    <scope>NUCLEOTIDE SEQUENCE [LARGE SCALE GENOMIC DNA]</scope>
    <source>
        <strain evidence="6">Ames / isolate Porton</strain>
    </source>
</reference>
<keyword evidence="3" id="KW-0547">Nucleotide-binding</keyword>
<evidence type="ECO:0000256" key="4">
    <source>
        <dbReference type="ARBA" id="ARBA00022840"/>
    </source>
</evidence>
<evidence type="ECO:0000313" key="5">
    <source>
        <dbReference type="EMBL" id="AAP29284.1"/>
    </source>
</evidence>
<evidence type="ECO:0000313" key="6">
    <source>
        <dbReference type="Proteomes" id="UP000000427"/>
    </source>
</evidence>
<dbReference type="PROSITE" id="PS00211">
    <property type="entry name" value="ABC_TRANSPORTER_1"/>
    <property type="match status" value="1"/>
</dbReference>
<dbReference type="InterPro" id="IPR027417">
    <property type="entry name" value="P-loop_NTPase"/>
</dbReference>
<dbReference type="SMART" id="SM00382">
    <property type="entry name" value="AAA"/>
    <property type="match status" value="1"/>
</dbReference>
<proteinExistence type="inferred from homology"/>
<dbReference type="Proteomes" id="UP000000427">
    <property type="component" value="Chromosome"/>
</dbReference>
<protein>
    <submittedName>
        <fullName evidence="5">ABC transporter, ATP-binding protein</fullName>
    </submittedName>
</protein>
<accession>A0A3P1U1T7</accession>
<dbReference type="InterPro" id="IPR003439">
    <property type="entry name" value="ABC_transporter-like_ATP-bd"/>
</dbReference>
<dbReference type="GeneID" id="45025227"/>
<dbReference type="OrthoDB" id="9804819at2"/>
<dbReference type="PANTHER" id="PTHR43335:SF4">
    <property type="entry name" value="ABC TRANSPORTER, ATP-BINDING PROTEIN"/>
    <property type="match status" value="1"/>
</dbReference>
<dbReference type="GO" id="GO:0005524">
    <property type="term" value="F:ATP binding"/>
    <property type="evidence" value="ECO:0007669"/>
    <property type="project" value="UniProtKB-KW"/>
</dbReference>
<dbReference type="Gene3D" id="3.40.50.300">
    <property type="entry name" value="P-loop containing nucleotide triphosphate hydrolases"/>
    <property type="match status" value="1"/>
</dbReference>
<dbReference type="RefSeq" id="WP_000207743.1">
    <property type="nucleotide sequence ID" value="NZ_AP014833.1"/>
</dbReference>